<dbReference type="RefSeq" id="WP_169527960.1">
    <property type="nucleotide sequence ID" value="NZ_JAAMPU010000107.1"/>
</dbReference>
<dbReference type="Proteomes" id="UP000712080">
    <property type="component" value="Unassembled WGS sequence"/>
</dbReference>
<protein>
    <submittedName>
        <fullName evidence="2">Helix-turn-helix transcriptional regulator</fullName>
    </submittedName>
</protein>
<accession>A0A972FVL7</accession>
<feature type="domain" description="HTH cro/C1-type" evidence="1">
    <location>
        <begin position="9"/>
        <end position="49"/>
    </location>
</feature>
<comment type="caution">
    <text evidence="2">The sequence shown here is derived from an EMBL/GenBank/DDBJ whole genome shotgun (WGS) entry which is preliminary data.</text>
</comment>
<gene>
    <name evidence="2" type="ORF">G6047_12480</name>
</gene>
<dbReference type="Pfam" id="PF01381">
    <property type="entry name" value="HTH_3"/>
    <property type="match status" value="1"/>
</dbReference>
<evidence type="ECO:0000313" key="3">
    <source>
        <dbReference type="Proteomes" id="UP000712080"/>
    </source>
</evidence>
<dbReference type="InterPro" id="IPR010982">
    <property type="entry name" value="Lambda_DNA-bd_dom_sf"/>
</dbReference>
<dbReference type="PROSITE" id="PS50943">
    <property type="entry name" value="HTH_CROC1"/>
    <property type="match status" value="1"/>
</dbReference>
<reference evidence="2" key="1">
    <citation type="submission" date="2020-02" db="EMBL/GenBank/DDBJ databases">
        <title>Flavobacterium sp. genome.</title>
        <authorList>
            <person name="Jung H.S."/>
            <person name="Baek J.H."/>
            <person name="Jeon C.O."/>
        </authorList>
    </citation>
    <scope>NUCLEOTIDE SEQUENCE</scope>
    <source>
        <strain evidence="2">SE-s28</strain>
    </source>
</reference>
<dbReference type="GO" id="GO:0003677">
    <property type="term" value="F:DNA binding"/>
    <property type="evidence" value="ECO:0007669"/>
    <property type="project" value="InterPro"/>
</dbReference>
<name>A0A972FVL7_9FLAO</name>
<keyword evidence="3" id="KW-1185">Reference proteome</keyword>
<dbReference type="EMBL" id="JAAMPU010000107">
    <property type="protein sequence ID" value="NMH28852.1"/>
    <property type="molecule type" value="Genomic_DNA"/>
</dbReference>
<sequence>MKQKSSVHKQLGIKQEVLAMLLGVSRPRLAMFESGRRNLPIEKLQVISDMTMHLEQNKRKSAMPDFVSYRSNQEADYFLKVLKENEFRQIKTARRIRVLLKDQQCDTTRSELAWFLKNRATTDEPVNPMVFSIDTSDSKWKRPMHFEELMQLRHTLKVLELERSMLKESLE</sequence>
<organism evidence="2 3">
    <name type="scientific">Flavobacterium silvaticum</name>
    <dbReference type="NCBI Taxonomy" id="1852020"/>
    <lineage>
        <taxon>Bacteria</taxon>
        <taxon>Pseudomonadati</taxon>
        <taxon>Bacteroidota</taxon>
        <taxon>Flavobacteriia</taxon>
        <taxon>Flavobacteriales</taxon>
        <taxon>Flavobacteriaceae</taxon>
        <taxon>Flavobacterium</taxon>
    </lineage>
</organism>
<proteinExistence type="predicted"/>
<dbReference type="InterPro" id="IPR001387">
    <property type="entry name" value="Cro/C1-type_HTH"/>
</dbReference>
<evidence type="ECO:0000259" key="1">
    <source>
        <dbReference type="PROSITE" id="PS50943"/>
    </source>
</evidence>
<dbReference type="AlphaFoldDB" id="A0A972FVL7"/>
<dbReference type="Gene3D" id="1.10.260.40">
    <property type="entry name" value="lambda repressor-like DNA-binding domains"/>
    <property type="match status" value="1"/>
</dbReference>
<dbReference type="SUPFAM" id="SSF47413">
    <property type="entry name" value="lambda repressor-like DNA-binding domains"/>
    <property type="match status" value="1"/>
</dbReference>
<dbReference type="CDD" id="cd00093">
    <property type="entry name" value="HTH_XRE"/>
    <property type="match status" value="1"/>
</dbReference>
<evidence type="ECO:0000313" key="2">
    <source>
        <dbReference type="EMBL" id="NMH28852.1"/>
    </source>
</evidence>